<dbReference type="PROSITE" id="PS50994">
    <property type="entry name" value="INTEGRASE"/>
    <property type="match status" value="1"/>
</dbReference>
<dbReference type="InterPro" id="IPR012337">
    <property type="entry name" value="RNaseH-like_sf"/>
</dbReference>
<accession>A0A9Q3KAX5</accession>
<evidence type="ECO:0000313" key="3">
    <source>
        <dbReference type="EMBL" id="MBW0578048.1"/>
    </source>
</evidence>
<proteinExistence type="predicted"/>
<dbReference type="OrthoDB" id="6382856at2759"/>
<name>A0A9Q3KAX5_9BASI</name>
<reference evidence="3" key="1">
    <citation type="submission" date="2021-03" db="EMBL/GenBank/DDBJ databases">
        <title>Draft genome sequence of rust myrtle Austropuccinia psidii MF-1, a brazilian biotype.</title>
        <authorList>
            <person name="Quecine M.C."/>
            <person name="Pachon D.M.R."/>
            <person name="Bonatelli M.L."/>
            <person name="Correr F.H."/>
            <person name="Franceschini L.M."/>
            <person name="Leite T.F."/>
            <person name="Margarido G.R.A."/>
            <person name="Almeida C.A."/>
            <person name="Ferrarezi J.A."/>
            <person name="Labate C.A."/>
        </authorList>
    </citation>
    <scope>NUCLEOTIDE SEQUENCE</scope>
    <source>
        <strain evidence="3">MF-1</strain>
    </source>
</reference>
<evidence type="ECO:0000313" key="4">
    <source>
        <dbReference type="Proteomes" id="UP000765509"/>
    </source>
</evidence>
<dbReference type="Gene3D" id="3.30.420.10">
    <property type="entry name" value="Ribonuclease H-like superfamily/Ribonuclease H"/>
    <property type="match status" value="1"/>
</dbReference>
<dbReference type="GO" id="GO:0015074">
    <property type="term" value="P:DNA integration"/>
    <property type="evidence" value="ECO:0007669"/>
    <property type="project" value="InterPro"/>
</dbReference>
<comment type="caution">
    <text evidence="3">The sequence shown here is derived from an EMBL/GenBank/DDBJ whole genome shotgun (WGS) entry which is preliminary data.</text>
</comment>
<protein>
    <recommendedName>
        <fullName evidence="2">Integrase catalytic domain-containing protein</fullName>
    </recommendedName>
</protein>
<gene>
    <name evidence="3" type="ORF">O181_117763</name>
</gene>
<evidence type="ECO:0000259" key="2">
    <source>
        <dbReference type="PROSITE" id="PS50994"/>
    </source>
</evidence>
<dbReference type="EMBL" id="AVOT02101978">
    <property type="protein sequence ID" value="MBW0578048.1"/>
    <property type="molecule type" value="Genomic_DNA"/>
</dbReference>
<dbReference type="InterPro" id="IPR001584">
    <property type="entry name" value="Integrase_cat-core"/>
</dbReference>
<dbReference type="SUPFAM" id="SSF53098">
    <property type="entry name" value="Ribonuclease H-like"/>
    <property type="match status" value="1"/>
</dbReference>
<dbReference type="GO" id="GO:0003723">
    <property type="term" value="F:RNA binding"/>
    <property type="evidence" value="ECO:0007669"/>
    <property type="project" value="UniProtKB-KW"/>
</dbReference>
<dbReference type="PANTHER" id="PTHR37984:SF15">
    <property type="entry name" value="INTEGRASE CATALYTIC DOMAIN-CONTAINING PROTEIN"/>
    <property type="match status" value="1"/>
</dbReference>
<evidence type="ECO:0000256" key="1">
    <source>
        <dbReference type="ARBA" id="ARBA00022884"/>
    </source>
</evidence>
<dbReference type="Proteomes" id="UP000765509">
    <property type="component" value="Unassembled WGS sequence"/>
</dbReference>
<dbReference type="PANTHER" id="PTHR37984">
    <property type="entry name" value="PROTEIN CBG26694"/>
    <property type="match status" value="1"/>
</dbReference>
<feature type="domain" description="Integrase catalytic" evidence="2">
    <location>
        <begin position="1"/>
        <end position="134"/>
    </location>
</feature>
<dbReference type="AlphaFoldDB" id="A0A9Q3KAX5"/>
<dbReference type="InterPro" id="IPR036397">
    <property type="entry name" value="RNaseH_sf"/>
</dbReference>
<sequence>MAIFIQTISSITSLDRAHSLIKNIFSKNGLPLSIVSDRGSLVVFSFLTNLCQQLNISRDISTAYHPGTDGQTGRVNGILEQYLCMYVHYHQDDWNTWLPLVEFSYNNSNHSSTNQSLFFTVYGRDPHFVSVHINQDTPA</sequence>
<dbReference type="InterPro" id="IPR050951">
    <property type="entry name" value="Retrovirus_Pol_polyprotein"/>
</dbReference>
<organism evidence="3 4">
    <name type="scientific">Austropuccinia psidii MF-1</name>
    <dbReference type="NCBI Taxonomy" id="1389203"/>
    <lineage>
        <taxon>Eukaryota</taxon>
        <taxon>Fungi</taxon>
        <taxon>Dikarya</taxon>
        <taxon>Basidiomycota</taxon>
        <taxon>Pucciniomycotina</taxon>
        <taxon>Pucciniomycetes</taxon>
        <taxon>Pucciniales</taxon>
        <taxon>Sphaerophragmiaceae</taxon>
        <taxon>Austropuccinia</taxon>
    </lineage>
</organism>
<keyword evidence="4" id="KW-1185">Reference proteome</keyword>
<keyword evidence="1" id="KW-0694">RNA-binding</keyword>
<dbReference type="GO" id="GO:0005634">
    <property type="term" value="C:nucleus"/>
    <property type="evidence" value="ECO:0007669"/>
    <property type="project" value="UniProtKB-ARBA"/>
</dbReference>